<dbReference type="GO" id="GO:0000976">
    <property type="term" value="F:transcription cis-regulatory region binding"/>
    <property type="evidence" value="ECO:0007669"/>
    <property type="project" value="TreeGrafter"/>
</dbReference>
<dbReference type="PROSITE" id="PS01124">
    <property type="entry name" value="HTH_ARAC_FAMILY_2"/>
    <property type="match status" value="1"/>
</dbReference>
<dbReference type="AlphaFoldDB" id="A0A5N3PES1"/>
<dbReference type="InterPro" id="IPR018060">
    <property type="entry name" value="HTH_AraC"/>
</dbReference>
<evidence type="ECO:0000259" key="5">
    <source>
        <dbReference type="PROSITE" id="PS01124"/>
    </source>
</evidence>
<dbReference type="SUPFAM" id="SSF46689">
    <property type="entry name" value="Homeodomain-like"/>
    <property type="match status" value="1"/>
</dbReference>
<dbReference type="RefSeq" id="WP_150942687.1">
    <property type="nucleotide sequence ID" value="NZ_VCMV01000007.1"/>
</dbReference>
<dbReference type="Pfam" id="PF12833">
    <property type="entry name" value="HTH_18"/>
    <property type="match status" value="1"/>
</dbReference>
<dbReference type="Pfam" id="PF12625">
    <property type="entry name" value="Arabinose_bd"/>
    <property type="match status" value="1"/>
</dbReference>
<feature type="region of interest" description="Disordered" evidence="4">
    <location>
        <begin position="320"/>
        <end position="343"/>
    </location>
</feature>
<keyword evidence="2" id="KW-0238">DNA-binding</keyword>
<dbReference type="InterPro" id="IPR032687">
    <property type="entry name" value="AraC-type_N"/>
</dbReference>
<dbReference type="SMART" id="SM00342">
    <property type="entry name" value="HTH_ARAC"/>
    <property type="match status" value="1"/>
</dbReference>
<dbReference type="InterPro" id="IPR009057">
    <property type="entry name" value="Homeodomain-like_sf"/>
</dbReference>
<dbReference type="EMBL" id="VCMV01000007">
    <property type="protein sequence ID" value="KAB0268247.1"/>
    <property type="molecule type" value="Genomic_DNA"/>
</dbReference>
<sequence>MAEIPVISNQILHGLPAFLRHEIGERALMQANRAAGFDLELIEDRNCFIPHAAVIGFVAAAARAAGEPNLGVLLAPMMNVANYGSFGRYVLGADTLGRSIERSITALCYHSTDDRMSVAIVGGEVRYSYRFALAGRTGYDIVACAAAGVLLSVFRAYLPIDWRPLRVELDTDKPRQTELFDDVFQCPVLFNAPAVTIVMERRHLSAAPRRVSRPIVTIEDVARDRRGGAPRDLLGVVLEQIRAQVLTGSVSIDGAAQSMDISVRTLQRELNRAGTDFRSLANAARIQRATELLRHDSGSITRVSAELGYSSPANFARAFRKGTGRGPSEFRLRGDSPISITDDHQSVGQDALVLAPLVAPPER</sequence>
<dbReference type="GO" id="GO:0005829">
    <property type="term" value="C:cytosol"/>
    <property type="evidence" value="ECO:0007669"/>
    <property type="project" value="TreeGrafter"/>
</dbReference>
<proteinExistence type="predicted"/>
<dbReference type="InterPro" id="IPR020449">
    <property type="entry name" value="Tscrpt_reg_AraC-type_HTH"/>
</dbReference>
<organism evidence="6 7">
    <name type="scientific">Microvirga brassicacearum</name>
    <dbReference type="NCBI Taxonomy" id="2580413"/>
    <lineage>
        <taxon>Bacteria</taxon>
        <taxon>Pseudomonadati</taxon>
        <taxon>Pseudomonadota</taxon>
        <taxon>Alphaproteobacteria</taxon>
        <taxon>Hyphomicrobiales</taxon>
        <taxon>Methylobacteriaceae</taxon>
        <taxon>Microvirga</taxon>
    </lineage>
</organism>
<evidence type="ECO:0000313" key="6">
    <source>
        <dbReference type="EMBL" id="KAB0268247.1"/>
    </source>
</evidence>
<evidence type="ECO:0000256" key="1">
    <source>
        <dbReference type="ARBA" id="ARBA00023015"/>
    </source>
</evidence>
<accession>A0A5N3PES1</accession>
<keyword evidence="7" id="KW-1185">Reference proteome</keyword>
<evidence type="ECO:0000256" key="2">
    <source>
        <dbReference type="ARBA" id="ARBA00023125"/>
    </source>
</evidence>
<dbReference type="Gene3D" id="1.10.10.60">
    <property type="entry name" value="Homeodomain-like"/>
    <property type="match status" value="1"/>
</dbReference>
<keyword evidence="1" id="KW-0805">Transcription regulation</keyword>
<protein>
    <submittedName>
        <fullName evidence="6">AraC family transcriptional regulator</fullName>
    </submittedName>
</protein>
<dbReference type="GO" id="GO:0003700">
    <property type="term" value="F:DNA-binding transcription factor activity"/>
    <property type="evidence" value="ECO:0007669"/>
    <property type="project" value="InterPro"/>
</dbReference>
<name>A0A5N3PES1_9HYPH</name>
<reference evidence="6 7" key="1">
    <citation type="journal article" date="2019" name="Microorganisms">
        <title>Genome Insights into the Novel Species Microvirga brassicacearum, a Rapeseed Endophyte with Biotechnological Potential.</title>
        <authorList>
            <person name="Jimenez-Gomez A."/>
            <person name="Saati-Santamaria Z."/>
            <person name="Igual J.M."/>
            <person name="Rivas R."/>
            <person name="Mateos P.F."/>
            <person name="Garcia-Fraile P."/>
        </authorList>
    </citation>
    <scope>NUCLEOTIDE SEQUENCE [LARGE SCALE GENOMIC DNA]</scope>
    <source>
        <strain evidence="6 7">CDVBN77</strain>
    </source>
</reference>
<dbReference type="Proteomes" id="UP000325684">
    <property type="component" value="Unassembled WGS sequence"/>
</dbReference>
<evidence type="ECO:0000313" key="7">
    <source>
        <dbReference type="Proteomes" id="UP000325684"/>
    </source>
</evidence>
<dbReference type="OrthoDB" id="9805730at2"/>
<gene>
    <name evidence="6" type="ORF">FEZ63_05745</name>
</gene>
<comment type="caution">
    <text evidence="6">The sequence shown here is derived from an EMBL/GenBank/DDBJ whole genome shotgun (WGS) entry which is preliminary data.</text>
</comment>
<feature type="domain" description="HTH araC/xylS-type" evidence="5">
    <location>
        <begin position="231"/>
        <end position="333"/>
    </location>
</feature>
<dbReference type="PANTHER" id="PTHR47894:SF4">
    <property type="entry name" value="HTH-TYPE TRANSCRIPTIONAL REGULATOR GADX"/>
    <property type="match status" value="1"/>
</dbReference>
<evidence type="ECO:0000256" key="4">
    <source>
        <dbReference type="SAM" id="MobiDB-lite"/>
    </source>
</evidence>
<dbReference type="PANTHER" id="PTHR47894">
    <property type="entry name" value="HTH-TYPE TRANSCRIPTIONAL REGULATOR GADX"/>
    <property type="match status" value="1"/>
</dbReference>
<evidence type="ECO:0000256" key="3">
    <source>
        <dbReference type="ARBA" id="ARBA00023163"/>
    </source>
</evidence>
<dbReference type="PRINTS" id="PR00032">
    <property type="entry name" value="HTHARAC"/>
</dbReference>
<keyword evidence="3" id="KW-0804">Transcription</keyword>